<keyword evidence="2" id="KW-1185">Reference proteome</keyword>
<name>A0ABU0Q1T1_STRAH</name>
<reference evidence="1 2" key="1">
    <citation type="submission" date="2023-07" db="EMBL/GenBank/DDBJ databases">
        <title>Comparative genomics of wheat-associated soil bacteria to identify genetic determinants of phenazine resistance.</title>
        <authorList>
            <person name="Mouncey N."/>
        </authorList>
    </citation>
    <scope>NUCLEOTIDE SEQUENCE [LARGE SCALE GENOMIC DNA]</scope>
    <source>
        <strain evidence="1 2">W4I19-2</strain>
    </source>
</reference>
<evidence type="ECO:0000313" key="1">
    <source>
        <dbReference type="EMBL" id="MDQ0684101.1"/>
    </source>
</evidence>
<dbReference type="Proteomes" id="UP001243364">
    <property type="component" value="Unassembled WGS sequence"/>
</dbReference>
<dbReference type="EMBL" id="JAUSYA010000001">
    <property type="protein sequence ID" value="MDQ0684101.1"/>
    <property type="molecule type" value="Genomic_DNA"/>
</dbReference>
<protein>
    <submittedName>
        <fullName evidence="1">Uncharacterized protein</fullName>
    </submittedName>
</protein>
<gene>
    <name evidence="1" type="ORF">QFZ56_003064</name>
</gene>
<organism evidence="1 2">
    <name type="scientific">Streptomyces achromogenes</name>
    <dbReference type="NCBI Taxonomy" id="67255"/>
    <lineage>
        <taxon>Bacteria</taxon>
        <taxon>Bacillati</taxon>
        <taxon>Actinomycetota</taxon>
        <taxon>Actinomycetes</taxon>
        <taxon>Kitasatosporales</taxon>
        <taxon>Streptomycetaceae</taxon>
        <taxon>Streptomyces</taxon>
    </lineage>
</organism>
<sequence length="191" mass="20548">MVGPLLPRQNGLAPVSLTELTATSRVTVFPLEELTVAYTTQSSDSRGLGDIGLVTVVDEQSDGEELWRLARDLGGRTQVPDQARWILTQASRARVVTAYADLPDAKWTAHIRRRVVLDTLFANHEILMTGRIAGASLSCCSRSEPTRSGPPHSVAVLVRGPDNRIGVGPVVTAQCGGEPPVPERCMHVSAF</sequence>
<comment type="caution">
    <text evidence="1">The sequence shown here is derived from an EMBL/GenBank/DDBJ whole genome shotgun (WGS) entry which is preliminary data.</text>
</comment>
<evidence type="ECO:0000313" key="2">
    <source>
        <dbReference type="Proteomes" id="UP001243364"/>
    </source>
</evidence>
<proteinExistence type="predicted"/>
<accession>A0ABU0Q1T1</accession>